<dbReference type="PANTHER" id="PTHR13633">
    <property type="entry name" value="MITOCHONDRIAL TRANSCRIPTION RESCUE FACTOR 1"/>
    <property type="match status" value="1"/>
</dbReference>
<dbReference type="SMART" id="SM00363">
    <property type="entry name" value="S4"/>
    <property type="match status" value="1"/>
</dbReference>
<dbReference type="RefSeq" id="WP_257529643.1">
    <property type="nucleotide sequence ID" value="NZ_JANKAS010000002.1"/>
</dbReference>
<name>A0AAE3KZ62_9FIRM</name>
<proteinExistence type="predicted"/>
<dbReference type="AlphaFoldDB" id="A0AAE3KZ62"/>
<dbReference type="PROSITE" id="PS50889">
    <property type="entry name" value="S4"/>
    <property type="match status" value="1"/>
</dbReference>
<dbReference type="SUPFAM" id="SSF55174">
    <property type="entry name" value="Alpha-L RNA-binding motif"/>
    <property type="match status" value="1"/>
</dbReference>
<dbReference type="Gene3D" id="3.30.1370.160">
    <property type="match status" value="1"/>
</dbReference>
<dbReference type="CDD" id="cd00165">
    <property type="entry name" value="S4"/>
    <property type="match status" value="1"/>
</dbReference>
<dbReference type="EMBL" id="JANKAS010000002">
    <property type="protein sequence ID" value="MCR1898186.1"/>
    <property type="molecule type" value="Genomic_DNA"/>
</dbReference>
<dbReference type="PANTHER" id="PTHR13633:SF3">
    <property type="entry name" value="MITOCHONDRIAL TRANSCRIPTION RESCUE FACTOR 1"/>
    <property type="match status" value="1"/>
</dbReference>
<gene>
    <name evidence="3" type="ORF">NSA47_04180</name>
</gene>
<dbReference type="Gene3D" id="3.30.70.330">
    <property type="match status" value="1"/>
</dbReference>
<keyword evidence="4" id="KW-1185">Reference proteome</keyword>
<reference evidence="3" key="1">
    <citation type="submission" date="2022-07" db="EMBL/GenBank/DDBJ databases">
        <title>Enhanced cultured diversity of the mouse gut microbiota enables custom-made synthetic communities.</title>
        <authorList>
            <person name="Afrizal A."/>
        </authorList>
    </citation>
    <scope>NUCLEOTIDE SEQUENCE</scope>
    <source>
        <strain evidence="3">DSM 28593</strain>
    </source>
</reference>
<evidence type="ECO:0000259" key="2">
    <source>
        <dbReference type="SMART" id="SM00363"/>
    </source>
</evidence>
<sequence length="252" mass="29087">MKKEKDILLKAKVEDCIKIATLSHRHKFLYFLDPGEQQFCKEILTNIKGIQWEFFGGYEHAERKILCVYSRGEDLTIWEWPITAFHIIPKDNQKDLRHPDILGSLVHLGIERNRIGDINVFPEFIQVFIAEELKDFIVYNLEKISNIPVHVKEIGWDQVMPYSPPFKEIYITSASLRLDGMISSIYGLSRKDSSALIISKKVKVNWTDIEKPSALLKEGDLVSVRGKGRVLVNRVLGETKKGNKKVLIHKFI</sequence>
<dbReference type="InterPro" id="IPR012677">
    <property type="entry name" value="Nucleotide-bd_a/b_plait_sf"/>
</dbReference>
<dbReference type="InterPro" id="IPR002942">
    <property type="entry name" value="S4_RNA-bd"/>
</dbReference>
<accession>A0AAE3KZ62</accession>
<dbReference type="Pfam" id="PF17774">
    <property type="entry name" value="YlmH_RBD"/>
    <property type="match status" value="1"/>
</dbReference>
<evidence type="ECO:0000313" key="3">
    <source>
        <dbReference type="EMBL" id="MCR1898186.1"/>
    </source>
</evidence>
<dbReference type="InterPro" id="IPR040591">
    <property type="entry name" value="RqcP2_RBD"/>
</dbReference>
<dbReference type="Proteomes" id="UP001205748">
    <property type="component" value="Unassembled WGS sequence"/>
</dbReference>
<keyword evidence="1" id="KW-0694">RNA-binding</keyword>
<dbReference type="InterPro" id="IPR036986">
    <property type="entry name" value="S4_RNA-bd_sf"/>
</dbReference>
<comment type="caution">
    <text evidence="3">The sequence shown here is derived from an EMBL/GenBank/DDBJ whole genome shotgun (WGS) entry which is preliminary data.</text>
</comment>
<protein>
    <submittedName>
        <fullName evidence="3">YlmH/Sll1252 family protein</fullName>
    </submittedName>
</protein>
<organism evidence="3 4">
    <name type="scientific">Irregularibacter muris</name>
    <dbReference type="NCBI Taxonomy" id="1796619"/>
    <lineage>
        <taxon>Bacteria</taxon>
        <taxon>Bacillati</taxon>
        <taxon>Bacillota</taxon>
        <taxon>Clostridia</taxon>
        <taxon>Eubacteriales</taxon>
        <taxon>Eubacteriaceae</taxon>
        <taxon>Irregularibacter</taxon>
    </lineage>
</organism>
<evidence type="ECO:0000256" key="1">
    <source>
        <dbReference type="PROSITE-ProRule" id="PRU00182"/>
    </source>
</evidence>
<dbReference type="GO" id="GO:0003723">
    <property type="term" value="F:RNA binding"/>
    <property type="evidence" value="ECO:0007669"/>
    <property type="project" value="UniProtKB-KW"/>
</dbReference>
<evidence type="ECO:0000313" key="4">
    <source>
        <dbReference type="Proteomes" id="UP001205748"/>
    </source>
</evidence>
<feature type="domain" description="RNA-binding S4" evidence="2">
    <location>
        <begin position="176"/>
        <end position="240"/>
    </location>
</feature>
<dbReference type="Gene3D" id="3.10.290.10">
    <property type="entry name" value="RNA-binding S4 domain"/>
    <property type="match status" value="1"/>
</dbReference>